<dbReference type="InterPro" id="IPR029060">
    <property type="entry name" value="PIN-like_dom_sf"/>
</dbReference>
<dbReference type="InterPro" id="IPR018320">
    <property type="entry name" value="DNA_polymerase_1"/>
</dbReference>
<keyword evidence="22" id="KW-1185">Reference proteome</keyword>
<keyword evidence="13 17" id="KW-0238">DNA-binding</keyword>
<dbReference type="SUPFAM" id="SSF53098">
    <property type="entry name" value="Ribonuclease H-like"/>
    <property type="match status" value="1"/>
</dbReference>
<evidence type="ECO:0000256" key="15">
    <source>
        <dbReference type="ARBA" id="ARBA00049244"/>
    </source>
</evidence>
<dbReference type="InterPro" id="IPR002421">
    <property type="entry name" value="5-3_exonuclease"/>
</dbReference>
<keyword evidence="12 17" id="KW-0239">DNA-directed DNA polymerase</keyword>
<dbReference type="SUPFAM" id="SSF88723">
    <property type="entry name" value="PIN domain-like"/>
    <property type="match status" value="1"/>
</dbReference>
<dbReference type="SMART" id="SM00279">
    <property type="entry name" value="HhH2"/>
    <property type="match status" value="1"/>
</dbReference>
<proteinExistence type="inferred from homology"/>
<organism evidence="21 22">
    <name type="scientific">Sabulicella glaciei</name>
    <dbReference type="NCBI Taxonomy" id="2984948"/>
    <lineage>
        <taxon>Bacteria</taxon>
        <taxon>Pseudomonadati</taxon>
        <taxon>Pseudomonadota</taxon>
        <taxon>Alphaproteobacteria</taxon>
        <taxon>Acetobacterales</taxon>
        <taxon>Acetobacteraceae</taxon>
        <taxon>Sabulicella</taxon>
    </lineage>
</organism>
<dbReference type="NCBIfam" id="NF004397">
    <property type="entry name" value="PRK05755.1"/>
    <property type="match status" value="1"/>
</dbReference>
<evidence type="ECO:0000256" key="8">
    <source>
        <dbReference type="ARBA" id="ARBA00022722"/>
    </source>
</evidence>
<accession>A0ABT3NXD8</accession>
<dbReference type="SUPFAM" id="SSF56672">
    <property type="entry name" value="DNA/RNA polymerases"/>
    <property type="match status" value="1"/>
</dbReference>
<feature type="domain" description="3'-5' exonuclease" evidence="18">
    <location>
        <begin position="330"/>
        <end position="523"/>
    </location>
</feature>
<dbReference type="RefSeq" id="WP_301590964.1">
    <property type="nucleotide sequence ID" value="NZ_JAPFQI010000011.1"/>
</dbReference>
<evidence type="ECO:0000256" key="7">
    <source>
        <dbReference type="ARBA" id="ARBA00022705"/>
    </source>
</evidence>
<comment type="catalytic activity">
    <reaction evidence="15 17">
        <text>DNA(n) + a 2'-deoxyribonucleoside 5'-triphosphate = DNA(n+1) + diphosphate</text>
        <dbReference type="Rhea" id="RHEA:22508"/>
        <dbReference type="Rhea" id="RHEA-COMP:17339"/>
        <dbReference type="Rhea" id="RHEA-COMP:17340"/>
        <dbReference type="ChEBI" id="CHEBI:33019"/>
        <dbReference type="ChEBI" id="CHEBI:61560"/>
        <dbReference type="ChEBI" id="CHEBI:173112"/>
        <dbReference type="EC" id="2.7.7.7"/>
    </reaction>
</comment>
<evidence type="ECO:0000256" key="13">
    <source>
        <dbReference type="ARBA" id="ARBA00023125"/>
    </source>
</evidence>
<dbReference type="InterPro" id="IPR002562">
    <property type="entry name" value="3'-5'_exonuclease_dom"/>
</dbReference>
<dbReference type="InterPro" id="IPR001098">
    <property type="entry name" value="DNA-dir_DNA_pol_A_palm_dom"/>
</dbReference>
<keyword evidence="6 17" id="KW-0548">Nucleotidyltransferase</keyword>
<dbReference type="EMBL" id="JAPFQI010000011">
    <property type="protein sequence ID" value="MCW8086838.1"/>
    <property type="molecule type" value="Genomic_DNA"/>
</dbReference>
<keyword evidence="9 17" id="KW-0227">DNA damage</keyword>
<dbReference type="Gene3D" id="1.20.1060.10">
    <property type="entry name" value="Taq DNA Polymerase, Chain T, domain 4"/>
    <property type="match status" value="1"/>
</dbReference>
<dbReference type="Gene3D" id="3.40.50.1010">
    <property type="entry name" value="5'-nuclease"/>
    <property type="match status" value="1"/>
</dbReference>
<dbReference type="InterPro" id="IPR002298">
    <property type="entry name" value="DNA_polymerase_A"/>
</dbReference>
<dbReference type="CDD" id="cd06139">
    <property type="entry name" value="DNA_polA_I_Ecoli_like_exo"/>
    <property type="match status" value="1"/>
</dbReference>
<dbReference type="InterPro" id="IPR020045">
    <property type="entry name" value="DNA_polI_H3TH"/>
</dbReference>
<feature type="domain" description="DNA-directed DNA polymerase family A palm" evidence="20">
    <location>
        <begin position="691"/>
        <end position="897"/>
    </location>
</feature>
<dbReference type="CDD" id="cd09898">
    <property type="entry name" value="H3TH_53EXO"/>
    <property type="match status" value="1"/>
</dbReference>
<dbReference type="InterPro" id="IPR036279">
    <property type="entry name" value="5-3_exonuclease_C_sf"/>
</dbReference>
<keyword evidence="7 17" id="KW-0235">DNA replication</keyword>
<gene>
    <name evidence="17 21" type="primary">polA</name>
    <name evidence="21" type="ORF">OF850_14470</name>
</gene>
<dbReference type="InterPro" id="IPR020046">
    <property type="entry name" value="5-3_exonucl_a-hlix_arch_N"/>
</dbReference>
<dbReference type="InterPro" id="IPR019760">
    <property type="entry name" value="DNA-dir_DNA_pol_A_CS"/>
</dbReference>
<evidence type="ECO:0000259" key="19">
    <source>
        <dbReference type="SMART" id="SM00475"/>
    </source>
</evidence>
<dbReference type="PRINTS" id="PR00868">
    <property type="entry name" value="DNAPOLI"/>
</dbReference>
<dbReference type="SMART" id="SM00474">
    <property type="entry name" value="35EXOc"/>
    <property type="match status" value="1"/>
</dbReference>
<dbReference type="InterPro" id="IPR008918">
    <property type="entry name" value="HhH2"/>
</dbReference>
<protein>
    <recommendedName>
        <fullName evidence="4 16">DNA polymerase I</fullName>
        <ecNumber evidence="3 16">2.7.7.7</ecNumber>
    </recommendedName>
</protein>
<keyword evidence="11 17" id="KW-0269">Exonuclease</keyword>
<evidence type="ECO:0000256" key="5">
    <source>
        <dbReference type="ARBA" id="ARBA00022679"/>
    </source>
</evidence>
<dbReference type="SUPFAM" id="SSF47807">
    <property type="entry name" value="5' to 3' exonuclease, C-terminal subdomain"/>
    <property type="match status" value="1"/>
</dbReference>
<dbReference type="SMART" id="SM00482">
    <property type="entry name" value="POLAc"/>
    <property type="match status" value="1"/>
</dbReference>
<comment type="subunit">
    <text evidence="2">Single-chain monomer with multiple functions.</text>
</comment>
<sequence length="933" mass="102185">MTTTTEAAAAPEAEASQPHLVLVDGSGYIFRAYHALPPVTRPDGTQVNAVFGFSQMLERFLREHTATHLAVVFDHARKTFRSEIFPEYKAHRPPPDPELVPQFALIREATAAFGVSCVEQPGFEADDLIAAYAREFTEKTGGRVTIVSSDKDLMQLIRPGVVMLEPIKRTEIGEAQVLEKFGVPPTKVVEVQALAGDSTDNVPGVPGIGVKTAAQLITEYGDLETLLERAGEIKQPKRREALLENAEKARISRRLVLLDENTPLPEPVEALKAKPPEPARLRAFLEENNFRSILARTGLGNAAEGKQDFRIVAPARPAVVDPAAAPFGPYATIQDLDALNAVIREARETGILAVDTETDSLDALNANLVGICLATAPGRACYVPLRHRGRDMLEPVPPQIPLEDAVAALRPVMEDPAVLKLLLNAKYDLEVLARPENGALAVTPFDDVMLISYAMDAGRHGHGMDELALEHLGHTCTTYNEVTGTGRARIPFAEVPLDRATHYGAEDADVTLRLWRLLKPRLLPEKSLALYEKVERRMVPVLMAMEQEGIRVDREELERIGQDFTERLVVIEARIHELAGRPFSVGSPKQLGEILFDEMGLKGGRKGKTGAYSTDAQVLEDLAAQGHALPRAVLEWRQIAKLKTTYVDGLIAQIATDGRVHTDFSMAITSTGRLSSTEPNLQNIPIRTEEGARLRRAFVAEPGHLLLAADYSQIELRLLAHLAEVPSLMEAFGRGEDIHARTAADIFGLPLEAVDREARRRAKTLNFGIIYGMSAFGLAARLGIPTGEAKGVIDAYFARYPGILAAMERIKDEARTNKFVCSPFGRRLWIRNIDDRNPAFRAGAERQAINAPFQGGAAEVIKRAMVRVPRALADAGLRGRMLLQVHDELVLEVPEEEAEATGTLLRGVMEGVATLRVPLLVEIGTGRNWAEAH</sequence>
<dbReference type="CDD" id="cd09859">
    <property type="entry name" value="PIN_53EXO"/>
    <property type="match status" value="1"/>
</dbReference>
<dbReference type="Pfam" id="PF02739">
    <property type="entry name" value="5_3_exonuc_N"/>
    <property type="match status" value="1"/>
</dbReference>
<evidence type="ECO:0000256" key="4">
    <source>
        <dbReference type="ARBA" id="ARBA00020311"/>
    </source>
</evidence>
<evidence type="ECO:0000256" key="10">
    <source>
        <dbReference type="ARBA" id="ARBA00022801"/>
    </source>
</evidence>
<feature type="domain" description="5'-3' exonuclease" evidence="19">
    <location>
        <begin position="18"/>
        <end position="274"/>
    </location>
</feature>
<dbReference type="Proteomes" id="UP001526430">
    <property type="component" value="Unassembled WGS sequence"/>
</dbReference>
<dbReference type="NCBIfam" id="TIGR00593">
    <property type="entry name" value="pola"/>
    <property type="match status" value="1"/>
</dbReference>
<dbReference type="Pfam" id="PF00476">
    <property type="entry name" value="DNA_pol_A"/>
    <property type="match status" value="1"/>
</dbReference>
<dbReference type="InterPro" id="IPR043502">
    <property type="entry name" value="DNA/RNA_pol_sf"/>
</dbReference>
<dbReference type="GO" id="GO:0003887">
    <property type="term" value="F:DNA-directed DNA polymerase activity"/>
    <property type="evidence" value="ECO:0007669"/>
    <property type="project" value="UniProtKB-EC"/>
</dbReference>
<keyword evidence="8" id="KW-0540">Nuclease</keyword>
<dbReference type="Pfam" id="PF01612">
    <property type="entry name" value="DNA_pol_A_exo1"/>
    <property type="match status" value="1"/>
</dbReference>
<evidence type="ECO:0000256" key="2">
    <source>
        <dbReference type="ARBA" id="ARBA00011541"/>
    </source>
</evidence>
<evidence type="ECO:0000256" key="12">
    <source>
        <dbReference type="ARBA" id="ARBA00022932"/>
    </source>
</evidence>
<dbReference type="Gene3D" id="1.10.150.20">
    <property type="entry name" value="5' to 3' exonuclease, C-terminal subdomain"/>
    <property type="match status" value="2"/>
</dbReference>
<evidence type="ECO:0000256" key="9">
    <source>
        <dbReference type="ARBA" id="ARBA00022763"/>
    </source>
</evidence>
<dbReference type="EC" id="2.7.7.7" evidence="3 16"/>
<dbReference type="PROSITE" id="PS00447">
    <property type="entry name" value="DNA_POLYMERASE_A"/>
    <property type="match status" value="1"/>
</dbReference>
<comment type="function">
    <text evidence="17">In addition to polymerase activity, this DNA polymerase exhibits 3'-5' and 5'-3' exonuclease activity.</text>
</comment>
<evidence type="ECO:0000259" key="20">
    <source>
        <dbReference type="SMART" id="SM00482"/>
    </source>
</evidence>
<evidence type="ECO:0000313" key="22">
    <source>
        <dbReference type="Proteomes" id="UP001526430"/>
    </source>
</evidence>
<dbReference type="Gene3D" id="3.30.420.10">
    <property type="entry name" value="Ribonuclease H-like superfamily/Ribonuclease H"/>
    <property type="match status" value="1"/>
</dbReference>
<name>A0ABT3NXD8_9PROT</name>
<evidence type="ECO:0000256" key="6">
    <source>
        <dbReference type="ARBA" id="ARBA00022695"/>
    </source>
</evidence>
<comment type="similarity">
    <text evidence="1 17">Belongs to the DNA polymerase type-A family.</text>
</comment>
<evidence type="ECO:0000259" key="18">
    <source>
        <dbReference type="SMART" id="SM00474"/>
    </source>
</evidence>
<evidence type="ECO:0000256" key="17">
    <source>
        <dbReference type="RuleBase" id="RU004460"/>
    </source>
</evidence>
<dbReference type="PANTHER" id="PTHR10133">
    <property type="entry name" value="DNA POLYMERASE I"/>
    <property type="match status" value="1"/>
</dbReference>
<evidence type="ECO:0000256" key="16">
    <source>
        <dbReference type="NCBIfam" id="TIGR00593"/>
    </source>
</evidence>
<keyword evidence="14 17" id="KW-0234">DNA repair</keyword>
<comment type="caution">
    <text evidence="21">The sequence shown here is derived from an EMBL/GenBank/DDBJ whole genome shotgun (WGS) entry which is preliminary data.</text>
</comment>
<evidence type="ECO:0000313" key="21">
    <source>
        <dbReference type="EMBL" id="MCW8086838.1"/>
    </source>
</evidence>
<keyword evidence="5 17" id="KW-0808">Transferase</keyword>
<dbReference type="CDD" id="cd08637">
    <property type="entry name" value="DNA_pol_A_pol_I_C"/>
    <property type="match status" value="1"/>
</dbReference>
<reference evidence="21 22" key="1">
    <citation type="submission" date="2022-10" db="EMBL/GenBank/DDBJ databases">
        <title>Roseococcus glaciei nov., sp. nov., isolated from glacier.</title>
        <authorList>
            <person name="Liu Q."/>
            <person name="Xin Y.-H."/>
        </authorList>
    </citation>
    <scope>NUCLEOTIDE SEQUENCE [LARGE SCALE GENOMIC DNA]</scope>
    <source>
        <strain evidence="21 22">MDT2-1-1</strain>
    </source>
</reference>
<evidence type="ECO:0000256" key="14">
    <source>
        <dbReference type="ARBA" id="ARBA00023204"/>
    </source>
</evidence>
<evidence type="ECO:0000256" key="3">
    <source>
        <dbReference type="ARBA" id="ARBA00012417"/>
    </source>
</evidence>
<dbReference type="Pfam" id="PF01367">
    <property type="entry name" value="5_3_exonuc"/>
    <property type="match status" value="1"/>
</dbReference>
<dbReference type="SMART" id="SM00475">
    <property type="entry name" value="53EXOc"/>
    <property type="match status" value="1"/>
</dbReference>
<evidence type="ECO:0000256" key="1">
    <source>
        <dbReference type="ARBA" id="ARBA00007705"/>
    </source>
</evidence>
<dbReference type="Gene3D" id="3.30.70.370">
    <property type="match status" value="1"/>
</dbReference>
<keyword evidence="10 17" id="KW-0378">Hydrolase</keyword>
<evidence type="ECO:0000256" key="11">
    <source>
        <dbReference type="ARBA" id="ARBA00022839"/>
    </source>
</evidence>
<dbReference type="InterPro" id="IPR012337">
    <property type="entry name" value="RNaseH-like_sf"/>
</dbReference>
<dbReference type="InterPro" id="IPR036397">
    <property type="entry name" value="RNaseH_sf"/>
</dbReference>
<dbReference type="PANTHER" id="PTHR10133:SF27">
    <property type="entry name" value="DNA POLYMERASE NU"/>
    <property type="match status" value="1"/>
</dbReference>